<evidence type="ECO:0000259" key="7">
    <source>
        <dbReference type="Pfam" id="PF07686"/>
    </source>
</evidence>
<keyword evidence="3" id="KW-0393">Immunoglobulin domain</keyword>
<organism evidence="8 9">
    <name type="scientific">Lates japonicus</name>
    <name type="common">Japanese lates</name>
    <dbReference type="NCBI Taxonomy" id="270547"/>
    <lineage>
        <taxon>Eukaryota</taxon>
        <taxon>Metazoa</taxon>
        <taxon>Chordata</taxon>
        <taxon>Craniata</taxon>
        <taxon>Vertebrata</taxon>
        <taxon>Euteleostomi</taxon>
        <taxon>Actinopterygii</taxon>
        <taxon>Neopterygii</taxon>
        <taxon>Teleostei</taxon>
        <taxon>Neoteleostei</taxon>
        <taxon>Acanthomorphata</taxon>
        <taxon>Carangaria</taxon>
        <taxon>Carangaria incertae sedis</taxon>
        <taxon>Centropomidae</taxon>
        <taxon>Lates</taxon>
    </lineage>
</organism>
<dbReference type="GO" id="GO:0005102">
    <property type="term" value="F:signaling receptor binding"/>
    <property type="evidence" value="ECO:0007669"/>
    <property type="project" value="TreeGrafter"/>
</dbReference>
<dbReference type="Gene3D" id="2.60.40.10">
    <property type="entry name" value="Immunoglobulins"/>
    <property type="match status" value="1"/>
</dbReference>
<keyword evidence="2" id="KW-0472">Membrane</keyword>
<accession>A0AAD3QVR2</accession>
<dbReference type="Pfam" id="PF07686">
    <property type="entry name" value="V-set"/>
    <property type="match status" value="1"/>
</dbReference>
<evidence type="ECO:0000256" key="6">
    <source>
        <dbReference type="SAM" id="SignalP"/>
    </source>
</evidence>
<dbReference type="PANTHER" id="PTHR24100:SF151">
    <property type="entry name" value="ICOS LIGAND"/>
    <property type="match status" value="1"/>
</dbReference>
<dbReference type="EMBL" id="BRZM01003155">
    <property type="protein sequence ID" value="GLD46023.1"/>
    <property type="molecule type" value="Genomic_DNA"/>
</dbReference>
<proteinExistence type="predicted"/>
<feature type="region of interest" description="Disordered" evidence="5">
    <location>
        <begin position="65"/>
        <end position="84"/>
    </location>
</feature>
<protein>
    <recommendedName>
        <fullName evidence="7">Immunoglobulin V-set domain-containing protein</fullName>
    </recommendedName>
</protein>
<name>A0AAD3QVR2_LATJO</name>
<dbReference type="GO" id="GO:0009897">
    <property type="term" value="C:external side of plasma membrane"/>
    <property type="evidence" value="ECO:0007669"/>
    <property type="project" value="TreeGrafter"/>
</dbReference>
<feature type="region of interest" description="Disordered" evidence="5">
    <location>
        <begin position="412"/>
        <end position="465"/>
    </location>
</feature>
<feature type="domain" description="Immunoglobulin V-set" evidence="7">
    <location>
        <begin position="260"/>
        <end position="339"/>
    </location>
</feature>
<evidence type="ECO:0000256" key="1">
    <source>
        <dbReference type="ARBA" id="ARBA00004370"/>
    </source>
</evidence>
<keyword evidence="6" id="KW-0732">Signal</keyword>
<feature type="chain" id="PRO_5042183764" description="Immunoglobulin V-set domain-containing protein" evidence="6">
    <location>
        <begin position="17"/>
        <end position="545"/>
    </location>
</feature>
<dbReference type="InterPro" id="IPR013106">
    <property type="entry name" value="Ig_V-set"/>
</dbReference>
<gene>
    <name evidence="8" type="ORF">AKAME5_002698100</name>
</gene>
<evidence type="ECO:0000256" key="4">
    <source>
        <dbReference type="SAM" id="Coils"/>
    </source>
</evidence>
<comment type="subcellular location">
    <subcellularLocation>
        <location evidence="1">Membrane</location>
    </subcellularLocation>
</comment>
<dbReference type="PANTHER" id="PTHR24100">
    <property type="entry name" value="BUTYROPHILIN"/>
    <property type="match status" value="1"/>
</dbReference>
<evidence type="ECO:0000256" key="3">
    <source>
        <dbReference type="ARBA" id="ARBA00023319"/>
    </source>
</evidence>
<feature type="coiled-coil region" evidence="4">
    <location>
        <begin position="155"/>
        <end position="203"/>
    </location>
</feature>
<dbReference type="InterPro" id="IPR050504">
    <property type="entry name" value="IgSF_BTN/MOG"/>
</dbReference>
<evidence type="ECO:0000256" key="5">
    <source>
        <dbReference type="SAM" id="MobiDB-lite"/>
    </source>
</evidence>
<feature type="signal peptide" evidence="6">
    <location>
        <begin position="1"/>
        <end position="16"/>
    </location>
</feature>
<dbReference type="GO" id="GO:0001817">
    <property type="term" value="P:regulation of cytokine production"/>
    <property type="evidence" value="ECO:0007669"/>
    <property type="project" value="TreeGrafter"/>
</dbReference>
<comment type="caution">
    <text evidence="8">The sequence shown here is derived from an EMBL/GenBank/DDBJ whole genome shotgun (WGS) entry which is preliminary data.</text>
</comment>
<dbReference type="InterPro" id="IPR036179">
    <property type="entry name" value="Ig-like_dom_sf"/>
</dbReference>
<evidence type="ECO:0000313" key="8">
    <source>
        <dbReference type="EMBL" id="GLD46023.1"/>
    </source>
</evidence>
<keyword evidence="4" id="KW-0175">Coiled coil</keyword>
<reference evidence="8" key="1">
    <citation type="submission" date="2022-08" db="EMBL/GenBank/DDBJ databases">
        <title>Genome sequencing of akame (Lates japonicus).</title>
        <authorList>
            <person name="Hashiguchi Y."/>
            <person name="Takahashi H."/>
        </authorList>
    </citation>
    <scope>NUCLEOTIDE SEQUENCE</scope>
    <source>
        <strain evidence="8">Kochi</strain>
    </source>
</reference>
<dbReference type="InterPro" id="IPR013783">
    <property type="entry name" value="Ig-like_fold"/>
</dbReference>
<dbReference type="SUPFAM" id="SSF48726">
    <property type="entry name" value="Immunoglobulin"/>
    <property type="match status" value="1"/>
</dbReference>
<evidence type="ECO:0000256" key="2">
    <source>
        <dbReference type="ARBA" id="ARBA00023136"/>
    </source>
</evidence>
<feature type="non-terminal residue" evidence="8">
    <location>
        <position position="545"/>
    </location>
</feature>
<evidence type="ECO:0000313" key="9">
    <source>
        <dbReference type="Proteomes" id="UP001279410"/>
    </source>
</evidence>
<feature type="compositionally biased region" description="Low complexity" evidence="5">
    <location>
        <begin position="440"/>
        <end position="456"/>
    </location>
</feature>
<dbReference type="AlphaFoldDB" id="A0AAD3QVR2"/>
<dbReference type="GO" id="GO:0050852">
    <property type="term" value="P:T cell receptor signaling pathway"/>
    <property type="evidence" value="ECO:0007669"/>
    <property type="project" value="TreeGrafter"/>
</dbReference>
<dbReference type="Proteomes" id="UP001279410">
    <property type="component" value="Unassembled WGS sequence"/>
</dbReference>
<sequence length="545" mass="61892">MLQRTLQSIAVALVLAFPAWKYHYQKDEKLDHHQINSLFQKQPLTKLKEQEKSFTAVMERKDLKNVMDDLEPQPQKNPSKPNTKERVTFEPVLNSLTDVAEFISTVSHHMCSAGSLTDLAISAIMAVYLWYKWKREKTALVSKNTQLQNESVQKEREKEDVVATLMEVKAELENQRAQLQVLLEEVERDWEENKLRLQSVEKEITEREMTFDKPEELLREKEMLLGAQWKLDRTKKNTERQLLNSERLMEPIDIQLEPPTNAVQMTIEWGRNDLNPRFVYVWHDGHELLTDQNEAYTGRASLDINKLKQGDISLRLSTVKVSDNGTYRCYLPKQSQEYFIDLVVGAVSSPTISLAGLDKSISAVVLECESKGWCQGLRCCRQTVRGPLSAGPTETVRSDDLYAVRGDCGERDTATASPVEVNRTTSTRPQGGGIPSCFESVSSSSTASQSPQTSTPDRQEVPTTSRAVLDQVNLSRNSVRLRKKSKEMVNIEFHTTSSKYKFPVSTKEAGNMVTFRGSDGSRFQVAEMTILQRRSPGKNLKTPLE</sequence>
<keyword evidence="9" id="KW-1185">Reference proteome</keyword>